<feature type="transmembrane region" description="Helical" evidence="9">
    <location>
        <begin position="206"/>
        <end position="223"/>
    </location>
</feature>
<gene>
    <name evidence="10" type="ORF">MENT_LOCUS40844</name>
</gene>
<feature type="transmembrane region" description="Helical" evidence="9">
    <location>
        <begin position="69"/>
        <end position="88"/>
    </location>
</feature>
<dbReference type="Pfam" id="PF04142">
    <property type="entry name" value="Nuc_sug_transp"/>
    <property type="match status" value="1"/>
</dbReference>
<dbReference type="GO" id="GO:0000139">
    <property type="term" value="C:Golgi membrane"/>
    <property type="evidence" value="ECO:0007669"/>
    <property type="project" value="UniProtKB-SubCell"/>
</dbReference>
<dbReference type="InterPro" id="IPR007271">
    <property type="entry name" value="Nuc_sug_transpt"/>
</dbReference>
<evidence type="ECO:0000256" key="3">
    <source>
        <dbReference type="ARBA" id="ARBA00022448"/>
    </source>
</evidence>
<protein>
    <submittedName>
        <fullName evidence="10">Uncharacterized protein</fullName>
    </submittedName>
</protein>
<dbReference type="InterPro" id="IPR037185">
    <property type="entry name" value="EmrE-like"/>
</dbReference>
<feature type="transmembrane region" description="Helical" evidence="9">
    <location>
        <begin position="149"/>
        <end position="170"/>
    </location>
</feature>
<comment type="similarity">
    <text evidence="2">Belongs to the nucleotide-sugar transporter family. SLC35A subfamily.</text>
</comment>
<comment type="caution">
    <text evidence="10">The sequence shown here is derived from an EMBL/GenBank/DDBJ whole genome shotgun (WGS) entry which is preliminary data.</text>
</comment>
<keyword evidence="6 9" id="KW-1133">Transmembrane helix</keyword>
<dbReference type="AlphaFoldDB" id="A0A6V7WMJ1"/>
<feature type="transmembrane region" description="Helical" evidence="9">
    <location>
        <begin position="284"/>
        <end position="304"/>
    </location>
</feature>
<evidence type="ECO:0000256" key="5">
    <source>
        <dbReference type="ARBA" id="ARBA00022692"/>
    </source>
</evidence>
<evidence type="ECO:0000256" key="4">
    <source>
        <dbReference type="ARBA" id="ARBA00022597"/>
    </source>
</evidence>
<dbReference type="PIRSF" id="PIRSF005799">
    <property type="entry name" value="UDP-gal_transpt"/>
    <property type="match status" value="1"/>
</dbReference>
<dbReference type="OrthoDB" id="408493at2759"/>
<evidence type="ECO:0000256" key="7">
    <source>
        <dbReference type="ARBA" id="ARBA00023034"/>
    </source>
</evidence>
<sequence>MPAFTSSINDQDLNININSTSCEELKNLNNGQTYFEDNEEEKCKEEKEEKEEENIKKGITREIPKKFHLIKYASLFVLVVQNTSQVLLMRYATTRNPSINPPFLKTVAVFFNEIVKFFTSLILFFLLTGNNKKAFCLIKKHFFTNFLDTLKVGIPAFIYVIQNFLLYVAVENLDAGTYMVTYQLKILTTAIFTVLILKRKLSIQQWISLIVLIFGVAIVQISANKNKQQLINNNNLNTTTIINLNNLTNFVLNNTNKEILTNISSPSSPSSSSLPHHQHIQNPFIGFISIIIACILSGFAGIYLEKILKSNDVSIWLRNTQLAFLSIPIGLLLFGWVNDSEKVRIKGFMQGFDLIVWMAVLLQALGGLVVAIVIKYADNILKAFGTSVSIVVATIASILLFSNFPSLLFIGGAVLVIGAVVLYGIFPYKKRKYLEEEEEELKQNSQKMEIIK</sequence>
<name>A0A6V7WMJ1_MELEN</name>
<evidence type="ECO:0000256" key="9">
    <source>
        <dbReference type="SAM" id="Phobius"/>
    </source>
</evidence>
<comment type="subcellular location">
    <subcellularLocation>
        <location evidence="1">Golgi apparatus membrane</location>
        <topology evidence="1">Multi-pass membrane protein</topology>
    </subcellularLocation>
</comment>
<feature type="transmembrane region" description="Helical" evidence="9">
    <location>
        <begin position="381"/>
        <end position="401"/>
    </location>
</feature>
<accession>A0A6V7WMJ1</accession>
<organism evidence="10 11">
    <name type="scientific">Meloidogyne enterolobii</name>
    <name type="common">Root-knot nematode worm</name>
    <name type="synonym">Meloidogyne mayaguensis</name>
    <dbReference type="NCBI Taxonomy" id="390850"/>
    <lineage>
        <taxon>Eukaryota</taxon>
        <taxon>Metazoa</taxon>
        <taxon>Ecdysozoa</taxon>
        <taxon>Nematoda</taxon>
        <taxon>Chromadorea</taxon>
        <taxon>Rhabditida</taxon>
        <taxon>Tylenchina</taxon>
        <taxon>Tylenchomorpha</taxon>
        <taxon>Tylenchoidea</taxon>
        <taxon>Meloidogynidae</taxon>
        <taxon>Meloidogyninae</taxon>
        <taxon>Meloidogyne</taxon>
    </lineage>
</organism>
<dbReference type="Proteomes" id="UP000580250">
    <property type="component" value="Unassembled WGS sequence"/>
</dbReference>
<evidence type="ECO:0000313" key="10">
    <source>
        <dbReference type="EMBL" id="CAD2188207.1"/>
    </source>
</evidence>
<keyword evidence="4" id="KW-0762">Sugar transport</keyword>
<evidence type="ECO:0000256" key="8">
    <source>
        <dbReference type="ARBA" id="ARBA00023136"/>
    </source>
</evidence>
<dbReference type="FunFam" id="1.10.3730.20:FF:000037">
    <property type="entry name" value="Nucleotide Sugar TransPorter family"/>
    <property type="match status" value="1"/>
</dbReference>
<keyword evidence="5 9" id="KW-0812">Transmembrane</keyword>
<dbReference type="PANTHER" id="PTHR10231">
    <property type="entry name" value="NUCLEOTIDE-SUGAR TRANSMEMBRANE TRANSPORTER"/>
    <property type="match status" value="1"/>
</dbReference>
<evidence type="ECO:0000313" key="11">
    <source>
        <dbReference type="Proteomes" id="UP000580250"/>
    </source>
</evidence>
<feature type="transmembrane region" description="Helical" evidence="9">
    <location>
        <begin position="354"/>
        <end position="374"/>
    </location>
</feature>
<dbReference type="SUPFAM" id="SSF103481">
    <property type="entry name" value="Multidrug resistance efflux transporter EmrE"/>
    <property type="match status" value="1"/>
</dbReference>
<keyword evidence="7" id="KW-0333">Golgi apparatus</keyword>
<evidence type="ECO:0000256" key="1">
    <source>
        <dbReference type="ARBA" id="ARBA00004653"/>
    </source>
</evidence>
<dbReference type="NCBIfam" id="TIGR00803">
    <property type="entry name" value="nst"/>
    <property type="match status" value="2"/>
</dbReference>
<feature type="transmembrane region" description="Helical" evidence="9">
    <location>
        <begin position="176"/>
        <end position="197"/>
    </location>
</feature>
<proteinExistence type="inferred from homology"/>
<keyword evidence="3" id="KW-0813">Transport</keyword>
<keyword evidence="8 9" id="KW-0472">Membrane</keyword>
<dbReference type="EMBL" id="CAJEWN010000681">
    <property type="protein sequence ID" value="CAD2188207.1"/>
    <property type="molecule type" value="Genomic_DNA"/>
</dbReference>
<dbReference type="GO" id="GO:0015165">
    <property type="term" value="F:pyrimidine nucleotide-sugar transmembrane transporter activity"/>
    <property type="evidence" value="ECO:0007669"/>
    <property type="project" value="InterPro"/>
</dbReference>
<evidence type="ECO:0000256" key="6">
    <source>
        <dbReference type="ARBA" id="ARBA00022989"/>
    </source>
</evidence>
<dbReference type="Gene3D" id="1.10.3730.20">
    <property type="match status" value="1"/>
</dbReference>
<reference evidence="10 11" key="1">
    <citation type="submission" date="2020-08" db="EMBL/GenBank/DDBJ databases">
        <authorList>
            <person name="Koutsovoulos G."/>
            <person name="Danchin GJ E."/>
        </authorList>
    </citation>
    <scope>NUCLEOTIDE SEQUENCE [LARGE SCALE GENOMIC DNA]</scope>
</reference>
<feature type="transmembrane region" description="Helical" evidence="9">
    <location>
        <begin position="108"/>
        <end position="128"/>
    </location>
</feature>
<feature type="transmembrane region" description="Helical" evidence="9">
    <location>
        <begin position="407"/>
        <end position="426"/>
    </location>
</feature>
<evidence type="ECO:0000256" key="2">
    <source>
        <dbReference type="ARBA" id="ARBA00009976"/>
    </source>
</evidence>
<feature type="transmembrane region" description="Helical" evidence="9">
    <location>
        <begin position="316"/>
        <end position="334"/>
    </location>
</feature>